<dbReference type="EMBL" id="BROH01000002">
    <property type="protein sequence ID" value="GKY87371.1"/>
    <property type="molecule type" value="Genomic_DNA"/>
</dbReference>
<dbReference type="SUPFAM" id="SSF53850">
    <property type="entry name" value="Periplasmic binding protein-like II"/>
    <property type="match status" value="1"/>
</dbReference>
<evidence type="ECO:0000256" key="2">
    <source>
        <dbReference type="ARBA" id="ARBA00008520"/>
    </source>
</evidence>
<organism evidence="4 5">
    <name type="scientific">Sinisalibacter aestuarii</name>
    <dbReference type="NCBI Taxonomy" id="2949426"/>
    <lineage>
        <taxon>Bacteria</taxon>
        <taxon>Pseudomonadati</taxon>
        <taxon>Pseudomonadota</taxon>
        <taxon>Alphaproteobacteria</taxon>
        <taxon>Rhodobacterales</taxon>
        <taxon>Roseobacteraceae</taxon>
        <taxon>Sinisalibacter</taxon>
    </lineage>
</organism>
<name>A0ABQ5LSY5_9RHOB</name>
<dbReference type="RefSeq" id="WP_281841358.1">
    <property type="nucleotide sequence ID" value="NZ_BROH01000002.1"/>
</dbReference>
<protein>
    <submittedName>
        <fullName evidence="4">ABC transporter substrate-binding protein</fullName>
    </submittedName>
</protein>
<dbReference type="Pfam" id="PF01547">
    <property type="entry name" value="SBP_bac_1"/>
    <property type="match status" value="1"/>
</dbReference>
<keyword evidence="3" id="KW-0732">Signal</keyword>
<dbReference type="InterPro" id="IPR006059">
    <property type="entry name" value="SBP"/>
</dbReference>
<dbReference type="Proteomes" id="UP001144205">
    <property type="component" value="Unassembled WGS sequence"/>
</dbReference>
<evidence type="ECO:0000256" key="1">
    <source>
        <dbReference type="ARBA" id="ARBA00004418"/>
    </source>
</evidence>
<dbReference type="PANTHER" id="PTHR43649">
    <property type="entry name" value="ARABINOSE-BINDING PROTEIN-RELATED"/>
    <property type="match status" value="1"/>
</dbReference>
<comment type="similarity">
    <text evidence="2">Belongs to the bacterial solute-binding protein 1 family.</text>
</comment>
<comment type="subcellular location">
    <subcellularLocation>
        <location evidence="1">Periplasm</location>
    </subcellularLocation>
</comment>
<proteinExistence type="inferred from homology"/>
<dbReference type="PANTHER" id="PTHR43649:SF12">
    <property type="entry name" value="DIACETYLCHITOBIOSE BINDING PROTEIN DASA"/>
    <property type="match status" value="1"/>
</dbReference>
<reference evidence="4" key="1">
    <citation type="journal article" date="2023" name="Int. J. Syst. Evol. Microbiol.">
        <title>Sinisalibacter aestuarii sp. nov., isolated from estuarine sediment of the Arakawa River.</title>
        <authorList>
            <person name="Arafat S.T."/>
            <person name="Hirano S."/>
            <person name="Sato A."/>
            <person name="Takeuchi K."/>
            <person name="Yasuda T."/>
            <person name="Terahara T."/>
            <person name="Hamada M."/>
            <person name="Kobayashi T."/>
        </authorList>
    </citation>
    <scope>NUCLEOTIDE SEQUENCE</scope>
    <source>
        <strain evidence="4">B-399</strain>
    </source>
</reference>
<gene>
    <name evidence="4" type="ORF">STA1M1_12400</name>
</gene>
<feature type="chain" id="PRO_5045867106" evidence="3">
    <location>
        <begin position="27"/>
        <end position="407"/>
    </location>
</feature>
<accession>A0ABQ5LSY5</accession>
<evidence type="ECO:0000313" key="5">
    <source>
        <dbReference type="Proteomes" id="UP001144205"/>
    </source>
</evidence>
<dbReference type="Gene3D" id="3.40.190.10">
    <property type="entry name" value="Periplasmic binding protein-like II"/>
    <property type="match status" value="2"/>
</dbReference>
<sequence>MNKRHTFTAKAVLAGAAMMVGSSAVAQTELDFWSWRQEDVAAYNEIIAAFEETHPDIKVTYTAHPATEYNTIIATALAAGEGPDIIHTRSYGGLEVLAKPGYLEPLDEQVDMSLIGDVAKIGTTLRADGHVYAVPFASQTVLVFYNTDIFAAHGLTPPETWDEFKAVATQLKEAGVIPLANGSAEGWMLEIMSGALLPNFYGSEFFGEVTSGATDFEDPRFVGALEKMAELKEFMPDGYQGVDYATMKQLFASGAAAMFVGGSFEIPGFRDAGVNFDIIAGPAAEAGGERMVATWLDGGYGVNAASENKEAALEFARFTASQEFGQMLTDKLGNISPIEGAVSSDPTLAKISELQGASTPYIMLVAYRFNTPTGSTLIQNGLQEMFAGSKTPAEVAHDVSEGIKASE</sequence>
<feature type="signal peptide" evidence="3">
    <location>
        <begin position="1"/>
        <end position="26"/>
    </location>
</feature>
<keyword evidence="5" id="KW-1185">Reference proteome</keyword>
<dbReference type="InterPro" id="IPR050490">
    <property type="entry name" value="Bact_solute-bd_prot1"/>
</dbReference>
<evidence type="ECO:0000256" key="3">
    <source>
        <dbReference type="SAM" id="SignalP"/>
    </source>
</evidence>
<comment type="caution">
    <text evidence="4">The sequence shown here is derived from an EMBL/GenBank/DDBJ whole genome shotgun (WGS) entry which is preliminary data.</text>
</comment>
<evidence type="ECO:0000313" key="4">
    <source>
        <dbReference type="EMBL" id="GKY87371.1"/>
    </source>
</evidence>